<feature type="compositionally biased region" description="Low complexity" evidence="2">
    <location>
        <begin position="1"/>
        <end position="24"/>
    </location>
</feature>
<evidence type="ECO:0000313" key="4">
    <source>
        <dbReference type="Proteomes" id="UP000232323"/>
    </source>
</evidence>
<name>A0A250XR54_9CHLO</name>
<dbReference type="PANTHER" id="PTHR47026">
    <property type="entry name" value="PIGMENTOSA GTPASE REGULATOR-LIKE PROTEIN, PUTATIVE-RELATED"/>
    <property type="match status" value="1"/>
</dbReference>
<feature type="coiled-coil region" evidence="1">
    <location>
        <begin position="198"/>
        <end position="255"/>
    </location>
</feature>
<organism evidence="3 4">
    <name type="scientific">Chlamydomonas eustigma</name>
    <dbReference type="NCBI Taxonomy" id="1157962"/>
    <lineage>
        <taxon>Eukaryota</taxon>
        <taxon>Viridiplantae</taxon>
        <taxon>Chlorophyta</taxon>
        <taxon>core chlorophytes</taxon>
        <taxon>Chlorophyceae</taxon>
        <taxon>CS clade</taxon>
        <taxon>Chlamydomonadales</taxon>
        <taxon>Chlamydomonadaceae</taxon>
        <taxon>Chlamydomonas</taxon>
    </lineage>
</organism>
<protein>
    <submittedName>
        <fullName evidence="3">Uncharacterized protein</fullName>
    </submittedName>
</protein>
<evidence type="ECO:0000256" key="2">
    <source>
        <dbReference type="SAM" id="MobiDB-lite"/>
    </source>
</evidence>
<evidence type="ECO:0000313" key="3">
    <source>
        <dbReference type="EMBL" id="GAX85422.1"/>
    </source>
</evidence>
<keyword evidence="1" id="KW-0175">Coiled coil</keyword>
<accession>A0A250XR54</accession>
<comment type="caution">
    <text evidence="3">The sequence shown here is derived from an EMBL/GenBank/DDBJ whole genome shotgun (WGS) entry which is preliminary data.</text>
</comment>
<dbReference type="OrthoDB" id="8062037at2759"/>
<dbReference type="PANTHER" id="PTHR47026:SF2">
    <property type="entry name" value="FLAGELLAR ASSOCIATED PROTEIN"/>
    <property type="match status" value="1"/>
</dbReference>
<keyword evidence="4" id="KW-1185">Reference proteome</keyword>
<reference evidence="3 4" key="1">
    <citation type="submission" date="2017-08" db="EMBL/GenBank/DDBJ databases">
        <title>Acidophilic green algal genome provides insights into adaptation to an acidic environment.</title>
        <authorList>
            <person name="Hirooka S."/>
            <person name="Hirose Y."/>
            <person name="Kanesaki Y."/>
            <person name="Higuchi S."/>
            <person name="Fujiwara T."/>
            <person name="Onuma R."/>
            <person name="Era A."/>
            <person name="Ohbayashi R."/>
            <person name="Uzuka A."/>
            <person name="Nozaki H."/>
            <person name="Yoshikawa H."/>
            <person name="Miyagishima S.Y."/>
        </authorList>
    </citation>
    <scope>NUCLEOTIDE SEQUENCE [LARGE SCALE GENOMIC DNA]</scope>
    <source>
        <strain evidence="3 4">NIES-2499</strain>
    </source>
</reference>
<dbReference type="AlphaFoldDB" id="A0A250XR54"/>
<dbReference type="EMBL" id="BEGY01000168">
    <property type="protein sequence ID" value="GAX85422.1"/>
    <property type="molecule type" value="Genomic_DNA"/>
</dbReference>
<evidence type="ECO:0000256" key="1">
    <source>
        <dbReference type="SAM" id="Coils"/>
    </source>
</evidence>
<sequence>MSKSLSEKSNISSKLSRSSCNLTSPNSHSRIVSISGDIEAQAEAEWQAWELRGDISEGILPKFRMREFLQQLHMSHEDIEAAMLHHLTLSETDAGLTKEQVLALSTMSHGSPDLTGPSSSQSSLFSRAPLKKVLSKNRPYLGTGHLVYDDTVLDYIRKLEEHRKKCENERRYPEAKAAARRLADLKTAQVERMRQELVAVQTRELAEIQRVYEEESNKFNAVWAGRIADYDAAAASAAENLRHVHEQQALQLQQELTQKRVLPRPTREFLEGKKIEESLVKTKEYARAAKMQQVTDQMFLAQLEQATMAAEVEQRLKMSKLVSKQGLEMEAQLCRGVRGRHEMELKRMTETDRRTQRYRNVVSELESLHRLEVVSLENFLEGQVMAGKAVPLKDGFRRKREQLLCTFF</sequence>
<proteinExistence type="predicted"/>
<feature type="region of interest" description="Disordered" evidence="2">
    <location>
        <begin position="1"/>
        <end position="27"/>
    </location>
</feature>
<gene>
    <name evidence="3" type="ORF">CEUSTIGMA_g12838.t1</name>
</gene>
<dbReference type="Proteomes" id="UP000232323">
    <property type="component" value="Unassembled WGS sequence"/>
</dbReference>